<feature type="transmembrane region" description="Helical" evidence="1">
    <location>
        <begin position="336"/>
        <end position="357"/>
    </location>
</feature>
<evidence type="ECO:0000313" key="3">
    <source>
        <dbReference type="Proteomes" id="UP001500218"/>
    </source>
</evidence>
<dbReference type="SUPFAM" id="SSF53474">
    <property type="entry name" value="alpha/beta-Hydrolases"/>
    <property type="match status" value="1"/>
</dbReference>
<keyword evidence="1" id="KW-0812">Transmembrane</keyword>
<feature type="transmembrane region" description="Helical" evidence="1">
    <location>
        <begin position="100"/>
        <end position="122"/>
    </location>
</feature>
<keyword evidence="3" id="KW-1185">Reference proteome</keyword>
<evidence type="ECO:0008006" key="4">
    <source>
        <dbReference type="Google" id="ProtNLM"/>
    </source>
</evidence>
<evidence type="ECO:0000256" key="1">
    <source>
        <dbReference type="SAM" id="Phobius"/>
    </source>
</evidence>
<dbReference type="EMBL" id="BAAALT010000013">
    <property type="protein sequence ID" value="GAA1787149.1"/>
    <property type="molecule type" value="Genomic_DNA"/>
</dbReference>
<feature type="transmembrane region" description="Helical" evidence="1">
    <location>
        <begin position="158"/>
        <end position="176"/>
    </location>
</feature>
<dbReference type="RefSeq" id="WP_344126038.1">
    <property type="nucleotide sequence ID" value="NZ_BAAALT010000013.1"/>
</dbReference>
<feature type="transmembrane region" description="Helical" evidence="1">
    <location>
        <begin position="500"/>
        <end position="524"/>
    </location>
</feature>
<feature type="transmembrane region" description="Helical" evidence="1">
    <location>
        <begin position="536"/>
        <end position="560"/>
    </location>
</feature>
<reference evidence="2 3" key="1">
    <citation type="journal article" date="2019" name="Int. J. Syst. Evol. Microbiol.">
        <title>The Global Catalogue of Microorganisms (GCM) 10K type strain sequencing project: providing services to taxonomists for standard genome sequencing and annotation.</title>
        <authorList>
            <consortium name="The Broad Institute Genomics Platform"/>
            <consortium name="The Broad Institute Genome Sequencing Center for Infectious Disease"/>
            <person name="Wu L."/>
            <person name="Ma J."/>
        </authorList>
    </citation>
    <scope>NUCLEOTIDE SEQUENCE [LARGE SCALE GENOMIC DNA]</scope>
    <source>
        <strain evidence="2 3">JCM 13250</strain>
    </source>
</reference>
<sequence length="751" mass="78407">MATELRVHGVNGAPAEEVLDRPWVGRVAGDTEAGFYRPRPETHATTGPGGADLEAYRWGSLTSGAAARAAWLLLLPFTLANVTVWLRPPAGPGGRAVVRGLCRLFALSLTVTFVLTIVGAAMDLVAWQCASPGTGCMAGRPWLRGLFTGFFVPPGRRLALGALAPIGVIAVLWALGRGTWARYESFRPAGARPDGDGLASPTFWHGRVPVGRLRALHIAVALATVDAVLLWVLVRHDRAGGFAGVDLGPLSASAARAIGVLLGVLTMVVLVGCALVLLTRGMMSRDAPARWAGSAVRAARGTALALTAASLGYALLPRAPWRATGALPGYGRLVTWLFAAQLLVLAALAVVVAVQIGAARRYGRLRDPLLGGFGTPIVGSLGLGLGVAFSAGLTYRVADYLDRAASPSPADWARPVARVRLEPPLSFQWAALGFLVGVVVAVLAYTWVRTVTMPRLRAGARAATDEDFPGGRSRDPARAADIDDAIVGARATDHIGGTVGVAWGVLAVGVLAATGLALAGLGPVQLAPSGSAGADLLHALTTAGTYLINLTALALVLLGVQAYRHQRVRRVVGVIWDVATFWPRAAHPLGVPCYAERAVPELAHRAAWLAGRGGVVLSGHSQGAVLVAAAVLQLPADARPGTAMLTYGSPLRRLYGRAFPAYFHDGVFGELAEAVGGGEPRWRNLWRRTDAIGGPVAPGGLDVRLVDPLAFDPPPGDRVAPAIAGHFDYQLSPAFAAQVTALLDRLRRPDR</sequence>
<keyword evidence="1" id="KW-1133">Transmembrane helix</keyword>
<dbReference type="Proteomes" id="UP001500218">
    <property type="component" value="Unassembled WGS sequence"/>
</dbReference>
<dbReference type="InterPro" id="IPR029058">
    <property type="entry name" value="AB_hydrolase_fold"/>
</dbReference>
<accession>A0ABN2LGA9</accession>
<feature type="transmembrane region" description="Helical" evidence="1">
    <location>
        <begin position="369"/>
        <end position="393"/>
    </location>
</feature>
<feature type="transmembrane region" description="Helical" evidence="1">
    <location>
        <begin position="215"/>
        <end position="234"/>
    </location>
</feature>
<proteinExistence type="predicted"/>
<gene>
    <name evidence="2" type="ORF">GCM10009682_06480</name>
</gene>
<name>A0ABN2LGA9_9ACTN</name>
<protein>
    <recommendedName>
        <fullName evidence="4">Integral membrane protein</fullName>
    </recommendedName>
</protein>
<feature type="transmembrane region" description="Helical" evidence="1">
    <location>
        <begin position="298"/>
        <end position="316"/>
    </location>
</feature>
<evidence type="ECO:0000313" key="2">
    <source>
        <dbReference type="EMBL" id="GAA1787149.1"/>
    </source>
</evidence>
<comment type="caution">
    <text evidence="2">The sequence shown here is derived from an EMBL/GenBank/DDBJ whole genome shotgun (WGS) entry which is preliminary data.</text>
</comment>
<feature type="transmembrane region" description="Helical" evidence="1">
    <location>
        <begin position="254"/>
        <end position="278"/>
    </location>
</feature>
<feature type="transmembrane region" description="Helical" evidence="1">
    <location>
        <begin position="427"/>
        <end position="448"/>
    </location>
</feature>
<keyword evidence="1" id="KW-0472">Membrane</keyword>
<organism evidence="2 3">
    <name type="scientific">Luedemannella flava</name>
    <dbReference type="NCBI Taxonomy" id="349316"/>
    <lineage>
        <taxon>Bacteria</taxon>
        <taxon>Bacillati</taxon>
        <taxon>Actinomycetota</taxon>
        <taxon>Actinomycetes</taxon>
        <taxon>Micromonosporales</taxon>
        <taxon>Micromonosporaceae</taxon>
        <taxon>Luedemannella</taxon>
    </lineage>
</organism>